<dbReference type="STRING" id="1908237.BEN47_14145"/>
<organism evidence="2 3">
    <name type="scientific">Hymenobacter lapidarius</name>
    <dbReference type="NCBI Taxonomy" id="1908237"/>
    <lineage>
        <taxon>Bacteria</taxon>
        <taxon>Pseudomonadati</taxon>
        <taxon>Bacteroidota</taxon>
        <taxon>Cytophagia</taxon>
        <taxon>Cytophagales</taxon>
        <taxon>Hymenobacteraceae</taxon>
        <taxon>Hymenobacter</taxon>
    </lineage>
</organism>
<dbReference type="InterPro" id="IPR011335">
    <property type="entry name" value="Restrct_endonuc-II-like"/>
</dbReference>
<dbReference type="SUPFAM" id="SSF52980">
    <property type="entry name" value="Restriction endonuclease-like"/>
    <property type="match status" value="1"/>
</dbReference>
<evidence type="ECO:0000259" key="1">
    <source>
        <dbReference type="Pfam" id="PF05685"/>
    </source>
</evidence>
<accession>A0A1G1T4P9</accession>
<dbReference type="Pfam" id="PF05685">
    <property type="entry name" value="Uma2"/>
    <property type="match status" value="1"/>
</dbReference>
<feature type="domain" description="Putative restriction endonuclease" evidence="1">
    <location>
        <begin position="14"/>
        <end position="175"/>
    </location>
</feature>
<protein>
    <recommendedName>
        <fullName evidence="1">Putative restriction endonuclease domain-containing protein</fullName>
    </recommendedName>
</protein>
<dbReference type="InterPro" id="IPR012296">
    <property type="entry name" value="Nuclease_put_TT1808"/>
</dbReference>
<dbReference type="EMBL" id="MDZB01000102">
    <property type="protein sequence ID" value="OGX85852.1"/>
    <property type="molecule type" value="Genomic_DNA"/>
</dbReference>
<dbReference type="CDD" id="cd06260">
    <property type="entry name" value="DUF820-like"/>
    <property type="match status" value="1"/>
</dbReference>
<dbReference type="RefSeq" id="WP_070728000.1">
    <property type="nucleotide sequence ID" value="NZ_MDZB01000102.1"/>
</dbReference>
<sequence>MEQEKPTAKRYTVAEYMALEMRSDVRHEFFEGEVFAMAGASIRHNLLIGNCFLALRMGLRGSTCRVFTESVQLAVEQGRYYNYPDVAVTCAPGDLLAERTIESPVLLIEVLSKSTANRDRSWKFNQYKQLPSLRHYLLVSQTTCLVEWYRREESGVWSFTPLTLFTDELSIPELGMTLRLQDVYEDTGVTQMTNHPDPEE</sequence>
<keyword evidence="3" id="KW-1185">Reference proteome</keyword>
<dbReference type="PANTHER" id="PTHR36558">
    <property type="entry name" value="GLR1098 PROTEIN"/>
    <property type="match status" value="1"/>
</dbReference>
<evidence type="ECO:0000313" key="2">
    <source>
        <dbReference type="EMBL" id="OGX85852.1"/>
    </source>
</evidence>
<dbReference type="AlphaFoldDB" id="A0A1G1T4P9"/>
<dbReference type="Proteomes" id="UP000176294">
    <property type="component" value="Unassembled WGS sequence"/>
</dbReference>
<reference evidence="2 3" key="1">
    <citation type="submission" date="2016-08" db="EMBL/GenBank/DDBJ databases">
        <title>Hymenobacter coccineus sp. nov., Hymenobacter lapidarius sp. nov. and Hymenobacter glacialis sp. nov., isolated from Antarctic soil.</title>
        <authorList>
            <person name="Sedlacek I."/>
            <person name="Kralova S."/>
            <person name="Kyrova K."/>
            <person name="Maslanova I."/>
            <person name="Stankova E."/>
            <person name="Vrbovska V."/>
            <person name="Nemec M."/>
            <person name="Bartak M."/>
            <person name="Svec P."/>
            <person name="Busse H.-J."/>
            <person name="Pantucek R."/>
        </authorList>
    </citation>
    <scope>NUCLEOTIDE SEQUENCE [LARGE SCALE GENOMIC DNA]</scope>
    <source>
        <strain evidence="2 3">CCM 8643</strain>
    </source>
</reference>
<evidence type="ECO:0000313" key="3">
    <source>
        <dbReference type="Proteomes" id="UP000176294"/>
    </source>
</evidence>
<dbReference type="Gene3D" id="3.90.1570.10">
    <property type="entry name" value="tt1808, chain A"/>
    <property type="match status" value="1"/>
</dbReference>
<dbReference type="OrthoDB" id="668969at2"/>
<comment type="caution">
    <text evidence="2">The sequence shown here is derived from an EMBL/GenBank/DDBJ whole genome shotgun (WGS) entry which is preliminary data.</text>
</comment>
<name>A0A1G1T4P9_9BACT</name>
<proteinExistence type="predicted"/>
<gene>
    <name evidence="2" type="ORF">BEN47_14145</name>
</gene>
<dbReference type="PANTHER" id="PTHR36558:SF1">
    <property type="entry name" value="RESTRICTION ENDONUCLEASE DOMAIN-CONTAINING PROTEIN-RELATED"/>
    <property type="match status" value="1"/>
</dbReference>
<dbReference type="InterPro" id="IPR008538">
    <property type="entry name" value="Uma2"/>
</dbReference>